<keyword evidence="2" id="KW-1185">Reference proteome</keyword>
<reference evidence="2" key="1">
    <citation type="journal article" date="2011" name="Nature">
        <title>Genome sequence and analysis of the tuber crop potato.</title>
        <authorList>
            <consortium name="The Potato Genome Sequencing Consortium"/>
        </authorList>
    </citation>
    <scope>NUCLEOTIDE SEQUENCE [LARGE SCALE GENOMIC DNA]</scope>
    <source>
        <strain evidence="2">cv. DM1-3 516 R44</strain>
    </source>
</reference>
<evidence type="ECO:0000313" key="2">
    <source>
        <dbReference type="Proteomes" id="UP000011115"/>
    </source>
</evidence>
<dbReference type="AlphaFoldDB" id="M0ZKY3"/>
<protein>
    <submittedName>
        <fullName evidence="1">Uncharacterized protein</fullName>
    </submittedName>
</protein>
<dbReference type="HOGENOM" id="CLU_3091122_0_0_1"/>
<accession>M0ZKY3</accession>
<proteinExistence type="predicted"/>
<name>M0ZKY3_SOLTU</name>
<dbReference type="Gramene" id="PGSC0003DMT400002960">
    <property type="protein sequence ID" value="PGSC0003DMT400002960"/>
    <property type="gene ID" value="PGSC0003DMG401001159"/>
</dbReference>
<dbReference type="InParanoid" id="M0ZKY3"/>
<evidence type="ECO:0000313" key="1">
    <source>
        <dbReference type="EnsemblPlants" id="PGSC0003DMT400002960"/>
    </source>
</evidence>
<dbReference type="Proteomes" id="UP000011115">
    <property type="component" value="Unassembled WGS sequence"/>
</dbReference>
<reference evidence="1" key="2">
    <citation type="submission" date="2015-06" db="UniProtKB">
        <authorList>
            <consortium name="EnsemblPlants"/>
        </authorList>
    </citation>
    <scope>IDENTIFICATION</scope>
    <source>
        <strain evidence="1">DM1-3 516 R44</strain>
    </source>
</reference>
<dbReference type="EnsemblPlants" id="PGSC0003DMT400002960">
    <property type="protein sequence ID" value="PGSC0003DMT400002960"/>
    <property type="gene ID" value="PGSC0003DMG401001159"/>
</dbReference>
<organism evidence="1 2">
    <name type="scientific">Solanum tuberosum</name>
    <name type="common">Potato</name>
    <dbReference type="NCBI Taxonomy" id="4113"/>
    <lineage>
        <taxon>Eukaryota</taxon>
        <taxon>Viridiplantae</taxon>
        <taxon>Streptophyta</taxon>
        <taxon>Embryophyta</taxon>
        <taxon>Tracheophyta</taxon>
        <taxon>Spermatophyta</taxon>
        <taxon>Magnoliopsida</taxon>
        <taxon>eudicotyledons</taxon>
        <taxon>Gunneridae</taxon>
        <taxon>Pentapetalae</taxon>
        <taxon>asterids</taxon>
        <taxon>lamiids</taxon>
        <taxon>Solanales</taxon>
        <taxon>Solanaceae</taxon>
        <taxon>Solanoideae</taxon>
        <taxon>Solaneae</taxon>
        <taxon>Solanum</taxon>
    </lineage>
</organism>
<sequence>MIVDFPESVSKNYSRVYSMCDYRCKNVVCLLHPQEQISYSYPNFRGESNIST</sequence>
<dbReference type="PaxDb" id="4113-PGSC0003DMT400002960"/>